<evidence type="ECO:0000256" key="11">
    <source>
        <dbReference type="ARBA" id="ARBA00042639"/>
    </source>
</evidence>
<dbReference type="GO" id="GO:0034599">
    <property type="term" value="P:cellular response to oxidative stress"/>
    <property type="evidence" value="ECO:0007669"/>
    <property type="project" value="TreeGrafter"/>
</dbReference>
<evidence type="ECO:0000256" key="10">
    <source>
        <dbReference type="ARBA" id="ARBA00038489"/>
    </source>
</evidence>
<dbReference type="PANTHER" id="PTHR42801:SF4">
    <property type="entry name" value="AHPC_TSA FAMILY PROTEIN"/>
    <property type="match status" value="1"/>
</dbReference>
<evidence type="ECO:0000256" key="12">
    <source>
        <dbReference type="ARBA" id="ARBA00049091"/>
    </source>
</evidence>
<dbReference type="GO" id="GO:0005737">
    <property type="term" value="C:cytoplasm"/>
    <property type="evidence" value="ECO:0007669"/>
    <property type="project" value="TreeGrafter"/>
</dbReference>
<evidence type="ECO:0000256" key="5">
    <source>
        <dbReference type="ARBA" id="ARBA00022862"/>
    </source>
</evidence>
<evidence type="ECO:0000256" key="3">
    <source>
        <dbReference type="ARBA" id="ARBA00013017"/>
    </source>
</evidence>
<name>A0A366MU97_9BACT</name>
<evidence type="ECO:0000256" key="7">
    <source>
        <dbReference type="ARBA" id="ARBA00023157"/>
    </source>
</evidence>
<dbReference type="GO" id="GO:0045454">
    <property type="term" value="P:cell redox homeostasis"/>
    <property type="evidence" value="ECO:0007669"/>
    <property type="project" value="TreeGrafter"/>
</dbReference>
<protein>
    <recommendedName>
        <fullName evidence="13">Putative peroxiredoxin bcp</fullName>
        <ecNumber evidence="3">1.11.1.24</ecNumber>
    </recommendedName>
    <alternativeName>
        <fullName evidence="14">Bacterioferritin comigratory protein homolog</fullName>
    </alternativeName>
    <alternativeName>
        <fullName evidence="9">Thioredoxin peroxidase</fullName>
    </alternativeName>
    <alternativeName>
        <fullName evidence="11">Thioredoxin-dependent peroxiredoxin Bcp</fullName>
    </alternativeName>
</protein>
<dbReference type="OrthoDB" id="9812811at2"/>
<dbReference type="EMBL" id="PDKB01000003">
    <property type="protein sequence ID" value="RBQ29831.1"/>
    <property type="molecule type" value="Genomic_DNA"/>
</dbReference>
<comment type="subunit">
    <text evidence="2">Monomer.</text>
</comment>
<dbReference type="PANTHER" id="PTHR42801">
    <property type="entry name" value="THIOREDOXIN-DEPENDENT PEROXIDE REDUCTASE"/>
    <property type="match status" value="1"/>
</dbReference>
<evidence type="ECO:0000313" key="16">
    <source>
        <dbReference type="EMBL" id="RBQ29831.1"/>
    </source>
</evidence>
<organism evidence="16 17">
    <name type="scientific">Aliarcobacter vitoriensis</name>
    <dbReference type="NCBI Taxonomy" id="2011099"/>
    <lineage>
        <taxon>Bacteria</taxon>
        <taxon>Pseudomonadati</taxon>
        <taxon>Campylobacterota</taxon>
        <taxon>Epsilonproteobacteria</taxon>
        <taxon>Campylobacterales</taxon>
        <taxon>Arcobacteraceae</taxon>
        <taxon>Aliarcobacter</taxon>
    </lineage>
</organism>
<dbReference type="Proteomes" id="UP000252669">
    <property type="component" value="Unassembled WGS sequence"/>
</dbReference>
<dbReference type="InterPro" id="IPR000866">
    <property type="entry name" value="AhpC/TSA"/>
</dbReference>
<evidence type="ECO:0000256" key="6">
    <source>
        <dbReference type="ARBA" id="ARBA00023002"/>
    </source>
</evidence>
<dbReference type="CDD" id="cd03017">
    <property type="entry name" value="PRX_BCP"/>
    <property type="match status" value="1"/>
</dbReference>
<proteinExistence type="inferred from homology"/>
<evidence type="ECO:0000256" key="4">
    <source>
        <dbReference type="ARBA" id="ARBA00022559"/>
    </source>
</evidence>
<comment type="function">
    <text evidence="1">Thiol-specific peroxidase that catalyzes the reduction of hydrogen peroxide and organic hydroperoxides to water and alcohols, respectively. Plays a role in cell protection against oxidative stress by detoxifying peroxides and as sensor of hydrogen peroxide-mediated signaling events.</text>
</comment>
<dbReference type="EC" id="1.11.1.24" evidence="3"/>
<dbReference type="Gene3D" id="3.40.30.10">
    <property type="entry name" value="Glutaredoxin"/>
    <property type="match status" value="1"/>
</dbReference>
<sequence length="169" mass="19535">MLKVGDKAPSFCAFNQDDTEICLRDIVGRWIVLYFYPKDLTPGCTTQACDFTSNQFLFDNLEATIIGVSPDDTKKHRQFIEKYDLGITLLSDNDKKMCQDYGVWQLKKFMGKEFMGVVRTTFIINPKGEIAHIWDKVSVRKTKSVKGEKIEILHVDEVRQKLEELQAQF</sequence>
<comment type="catalytic activity">
    <reaction evidence="12">
        <text>a hydroperoxide + [thioredoxin]-dithiol = an alcohol + [thioredoxin]-disulfide + H2O</text>
        <dbReference type="Rhea" id="RHEA:62620"/>
        <dbReference type="Rhea" id="RHEA-COMP:10698"/>
        <dbReference type="Rhea" id="RHEA-COMP:10700"/>
        <dbReference type="ChEBI" id="CHEBI:15377"/>
        <dbReference type="ChEBI" id="CHEBI:29950"/>
        <dbReference type="ChEBI" id="CHEBI:30879"/>
        <dbReference type="ChEBI" id="CHEBI:35924"/>
        <dbReference type="ChEBI" id="CHEBI:50058"/>
        <dbReference type="EC" id="1.11.1.24"/>
    </reaction>
</comment>
<dbReference type="InterPro" id="IPR036249">
    <property type="entry name" value="Thioredoxin-like_sf"/>
</dbReference>
<accession>A0A366MU97</accession>
<evidence type="ECO:0000313" key="17">
    <source>
        <dbReference type="Proteomes" id="UP000252669"/>
    </source>
</evidence>
<dbReference type="FunFam" id="3.40.30.10:FF:000007">
    <property type="entry name" value="Thioredoxin-dependent thiol peroxidase"/>
    <property type="match status" value="1"/>
</dbReference>
<evidence type="ECO:0000256" key="9">
    <source>
        <dbReference type="ARBA" id="ARBA00032824"/>
    </source>
</evidence>
<evidence type="ECO:0000256" key="13">
    <source>
        <dbReference type="ARBA" id="ARBA00072587"/>
    </source>
</evidence>
<keyword evidence="7" id="KW-1015">Disulfide bond</keyword>
<evidence type="ECO:0000256" key="1">
    <source>
        <dbReference type="ARBA" id="ARBA00003330"/>
    </source>
</evidence>
<keyword evidence="5" id="KW-0049">Antioxidant</keyword>
<dbReference type="InterPro" id="IPR050924">
    <property type="entry name" value="Peroxiredoxin_BCP/PrxQ"/>
</dbReference>
<feature type="domain" description="Thioredoxin" evidence="15">
    <location>
        <begin position="2"/>
        <end position="167"/>
    </location>
</feature>
<dbReference type="GO" id="GO:0008379">
    <property type="term" value="F:thioredoxin peroxidase activity"/>
    <property type="evidence" value="ECO:0007669"/>
    <property type="project" value="TreeGrafter"/>
</dbReference>
<evidence type="ECO:0000256" key="2">
    <source>
        <dbReference type="ARBA" id="ARBA00011245"/>
    </source>
</evidence>
<comment type="caution">
    <text evidence="16">The sequence shown here is derived from an EMBL/GenBank/DDBJ whole genome shotgun (WGS) entry which is preliminary data.</text>
</comment>
<dbReference type="Pfam" id="PF00578">
    <property type="entry name" value="AhpC-TSA"/>
    <property type="match status" value="1"/>
</dbReference>
<dbReference type="SUPFAM" id="SSF52833">
    <property type="entry name" value="Thioredoxin-like"/>
    <property type="match status" value="1"/>
</dbReference>
<dbReference type="PROSITE" id="PS51352">
    <property type="entry name" value="THIOREDOXIN_2"/>
    <property type="match status" value="1"/>
</dbReference>
<gene>
    <name evidence="16" type="ORF">CRU91_02585</name>
</gene>
<evidence type="ECO:0000259" key="15">
    <source>
        <dbReference type="PROSITE" id="PS51352"/>
    </source>
</evidence>
<reference evidence="16 17" key="1">
    <citation type="submission" date="2017-10" db="EMBL/GenBank/DDBJ databases">
        <title>Genomics of the genus Arcobacter.</title>
        <authorList>
            <person name="Perez-Cataluna A."/>
            <person name="Figueras M.J."/>
        </authorList>
    </citation>
    <scope>NUCLEOTIDE SEQUENCE [LARGE SCALE GENOMIC DNA]</scope>
    <source>
        <strain evidence="16 17">CECT 9230</strain>
    </source>
</reference>
<evidence type="ECO:0000256" key="8">
    <source>
        <dbReference type="ARBA" id="ARBA00023284"/>
    </source>
</evidence>
<keyword evidence="8" id="KW-0676">Redox-active center</keyword>
<comment type="similarity">
    <text evidence="10">Belongs to the peroxiredoxin family. BCP/PrxQ subfamily.</text>
</comment>
<keyword evidence="4 16" id="KW-0575">Peroxidase</keyword>
<evidence type="ECO:0000256" key="14">
    <source>
        <dbReference type="ARBA" id="ARBA00078138"/>
    </source>
</evidence>
<dbReference type="NCBIfam" id="NF006960">
    <property type="entry name" value="PRK09437.1"/>
    <property type="match status" value="1"/>
</dbReference>
<keyword evidence="6" id="KW-0560">Oxidoreductase</keyword>
<keyword evidence="17" id="KW-1185">Reference proteome</keyword>
<dbReference type="RefSeq" id="WP_113893105.1">
    <property type="nucleotide sequence ID" value="NZ_JANJGA010000004.1"/>
</dbReference>
<dbReference type="InterPro" id="IPR013766">
    <property type="entry name" value="Thioredoxin_domain"/>
</dbReference>
<dbReference type="AlphaFoldDB" id="A0A366MU97"/>